<evidence type="ECO:0000256" key="1">
    <source>
        <dbReference type="SAM" id="MobiDB-lite"/>
    </source>
</evidence>
<name>A0ABR1W8K6_9PEZI</name>
<dbReference type="EMBL" id="JAQQWM010000002">
    <property type="protein sequence ID" value="KAK8078498.1"/>
    <property type="molecule type" value="Genomic_DNA"/>
</dbReference>
<reference evidence="2 3" key="1">
    <citation type="submission" date="2023-01" db="EMBL/GenBank/DDBJ databases">
        <title>Analysis of 21 Apiospora genomes using comparative genomics revels a genus with tremendous synthesis potential of carbohydrate active enzymes and secondary metabolites.</title>
        <authorList>
            <person name="Sorensen T."/>
        </authorList>
    </citation>
    <scope>NUCLEOTIDE SEQUENCE [LARGE SCALE GENOMIC DNA]</scope>
    <source>
        <strain evidence="2 3">CBS 83171</strain>
    </source>
</reference>
<accession>A0ABR1W8K6</accession>
<comment type="caution">
    <text evidence="2">The sequence shown here is derived from an EMBL/GenBank/DDBJ whole genome shotgun (WGS) entry which is preliminary data.</text>
</comment>
<evidence type="ECO:0000313" key="2">
    <source>
        <dbReference type="EMBL" id="KAK8078498.1"/>
    </source>
</evidence>
<sequence>MRTENDPCTLCKLALKRSGGRQRHLCVFDACTLQHFLEQGRVQKPEEHDAQPSPACRRLDGPHHQTEHFAHVPQSVSTISSESLRMIPGTWWAYEMGSGKEKSCVPRKWGRTWCLVPLEEGSTEQYILWRQHEAGGTSGPQ</sequence>
<feature type="region of interest" description="Disordered" evidence="1">
    <location>
        <begin position="42"/>
        <end position="62"/>
    </location>
</feature>
<gene>
    <name evidence="2" type="ORF">PG996_004668</name>
</gene>
<organism evidence="2 3">
    <name type="scientific">Apiospora saccharicola</name>
    <dbReference type="NCBI Taxonomy" id="335842"/>
    <lineage>
        <taxon>Eukaryota</taxon>
        <taxon>Fungi</taxon>
        <taxon>Dikarya</taxon>
        <taxon>Ascomycota</taxon>
        <taxon>Pezizomycotina</taxon>
        <taxon>Sordariomycetes</taxon>
        <taxon>Xylariomycetidae</taxon>
        <taxon>Amphisphaeriales</taxon>
        <taxon>Apiosporaceae</taxon>
        <taxon>Apiospora</taxon>
    </lineage>
</organism>
<proteinExistence type="predicted"/>
<keyword evidence="3" id="KW-1185">Reference proteome</keyword>
<evidence type="ECO:0000313" key="3">
    <source>
        <dbReference type="Proteomes" id="UP001446871"/>
    </source>
</evidence>
<protein>
    <submittedName>
        <fullName evidence="2">Uncharacterized protein</fullName>
    </submittedName>
</protein>
<dbReference type="Proteomes" id="UP001446871">
    <property type="component" value="Unassembled WGS sequence"/>
</dbReference>